<comment type="caution">
    <text evidence="2">The sequence shown here is derived from an EMBL/GenBank/DDBJ whole genome shotgun (WGS) entry which is preliminary data.</text>
</comment>
<organism evidence="2 3">
    <name type="scientific">Prorocentrum cordatum</name>
    <dbReference type="NCBI Taxonomy" id="2364126"/>
    <lineage>
        <taxon>Eukaryota</taxon>
        <taxon>Sar</taxon>
        <taxon>Alveolata</taxon>
        <taxon>Dinophyceae</taxon>
        <taxon>Prorocentrales</taxon>
        <taxon>Prorocentraceae</taxon>
        <taxon>Prorocentrum</taxon>
    </lineage>
</organism>
<sequence>MVTESLDQHPAASRRPSRAGTPQCGTPAERTLAPGCPGTPGTPGGPSPGGADLRGKALPHARGLSKLVRALQPCRQLPLAELAAWFGDGLGPPPGRFDELPPSDGFGGGYLPLRGEEVSAGFKTPPRSGSPCASPAVTFRSASFMSTGGRSASFLSTGGRSESFSSTGSRRRSSFSLFGRPSLDASRLQLPEPSGSACRRILRRLLLRGPQARWRRRPRGPPILAQRACATRPSRDCRRRLRRIPAARCP</sequence>
<name>A0ABN9WE42_9DINO</name>
<feature type="non-terminal residue" evidence="2">
    <location>
        <position position="250"/>
    </location>
</feature>
<dbReference type="EMBL" id="CAUYUJ010018570">
    <property type="protein sequence ID" value="CAK0884636.1"/>
    <property type="molecule type" value="Genomic_DNA"/>
</dbReference>
<feature type="compositionally biased region" description="Low complexity" evidence="1">
    <location>
        <begin position="155"/>
        <end position="175"/>
    </location>
</feature>
<reference evidence="2" key="1">
    <citation type="submission" date="2023-10" db="EMBL/GenBank/DDBJ databases">
        <authorList>
            <person name="Chen Y."/>
            <person name="Shah S."/>
            <person name="Dougan E. K."/>
            <person name="Thang M."/>
            <person name="Chan C."/>
        </authorList>
    </citation>
    <scope>NUCLEOTIDE SEQUENCE [LARGE SCALE GENOMIC DNA]</scope>
</reference>
<evidence type="ECO:0000256" key="1">
    <source>
        <dbReference type="SAM" id="MobiDB-lite"/>
    </source>
</evidence>
<evidence type="ECO:0000313" key="2">
    <source>
        <dbReference type="EMBL" id="CAK0884636.1"/>
    </source>
</evidence>
<evidence type="ECO:0008006" key="4">
    <source>
        <dbReference type="Google" id="ProtNLM"/>
    </source>
</evidence>
<feature type="region of interest" description="Disordered" evidence="1">
    <location>
        <begin position="1"/>
        <end position="56"/>
    </location>
</feature>
<keyword evidence="3" id="KW-1185">Reference proteome</keyword>
<accession>A0ABN9WE42</accession>
<protein>
    <recommendedName>
        <fullName evidence="4">Selenoprotein O</fullName>
    </recommendedName>
</protein>
<evidence type="ECO:0000313" key="3">
    <source>
        <dbReference type="Proteomes" id="UP001189429"/>
    </source>
</evidence>
<feature type="region of interest" description="Disordered" evidence="1">
    <location>
        <begin position="150"/>
        <end position="175"/>
    </location>
</feature>
<gene>
    <name evidence="2" type="ORF">PCOR1329_LOCUS66487</name>
</gene>
<dbReference type="Proteomes" id="UP001189429">
    <property type="component" value="Unassembled WGS sequence"/>
</dbReference>
<proteinExistence type="predicted"/>